<sequence>MKDKKHVNFGEEYELNNRLRANGLRQTQENRDKLTELGNKTKEKLEKRVITHEDLDNALKQEKDKFD</sequence>
<feature type="coiled-coil region" evidence="1">
    <location>
        <begin position="24"/>
        <end position="62"/>
    </location>
</feature>
<comment type="caution">
    <text evidence="2">The sequence shown here is derived from an EMBL/GenBank/DDBJ whole genome shotgun (WGS) entry which is preliminary data.</text>
</comment>
<evidence type="ECO:0000256" key="1">
    <source>
        <dbReference type="SAM" id="Coils"/>
    </source>
</evidence>
<name>S7JRX2_VIBFL</name>
<dbReference type="EMBL" id="ASXS01000001">
    <property type="protein sequence ID" value="EPP24975.1"/>
    <property type="molecule type" value="Genomic_DNA"/>
</dbReference>
<accession>S7JRX2</accession>
<proteinExistence type="predicted"/>
<gene>
    <name evidence="2" type="ORF">L910_0124</name>
</gene>
<dbReference type="PATRIC" id="fig|1336752.4.peg.124"/>
<dbReference type="Proteomes" id="UP000014854">
    <property type="component" value="Unassembled WGS sequence"/>
</dbReference>
<reference evidence="2 3" key="1">
    <citation type="journal article" date="2013" name="Gut Pathog.">
        <title>Evidence of a new metabolic capacity in an emerging diarrheal pathogen: lessons from the draft genomes of Vibrio fluvialis strains PG41 and I21563.</title>
        <authorList>
            <person name="Khatri I."/>
            <person name="Mahajan S."/>
            <person name="Dureja C."/>
            <person name="Subramanian S."/>
            <person name="Raychaudhuri S."/>
        </authorList>
    </citation>
    <scope>NUCLEOTIDE SEQUENCE [LARGE SCALE GENOMIC DNA]</scope>
    <source>
        <strain evidence="2 3">PG41</strain>
    </source>
</reference>
<evidence type="ECO:0000313" key="2">
    <source>
        <dbReference type="EMBL" id="EPP24975.1"/>
    </source>
</evidence>
<dbReference type="RefSeq" id="WP_020327532.1">
    <property type="nucleotide sequence ID" value="NZ_ASXS01000001.1"/>
</dbReference>
<evidence type="ECO:0000313" key="3">
    <source>
        <dbReference type="Proteomes" id="UP000014854"/>
    </source>
</evidence>
<keyword evidence="1" id="KW-0175">Coiled coil</keyword>
<organism evidence="2 3">
    <name type="scientific">Vibrio fluvialis PG41</name>
    <dbReference type="NCBI Taxonomy" id="1336752"/>
    <lineage>
        <taxon>Bacteria</taxon>
        <taxon>Pseudomonadati</taxon>
        <taxon>Pseudomonadota</taxon>
        <taxon>Gammaproteobacteria</taxon>
        <taxon>Vibrionales</taxon>
        <taxon>Vibrionaceae</taxon>
        <taxon>Vibrio</taxon>
    </lineage>
</organism>
<dbReference type="AlphaFoldDB" id="S7JRX2"/>
<protein>
    <submittedName>
        <fullName evidence="2">Uncharacterized protein</fullName>
    </submittedName>
</protein>